<keyword evidence="10 15" id="KW-0472">Membrane</keyword>
<dbReference type="PANTHER" id="PTHR33048">
    <property type="entry name" value="PTH11-LIKE INTEGRAL MEMBRANE PROTEIN (AFU_ORTHOLOGUE AFUA_5G11245)"/>
    <property type="match status" value="1"/>
</dbReference>
<dbReference type="GO" id="GO:0098552">
    <property type="term" value="C:side of membrane"/>
    <property type="evidence" value="ECO:0007669"/>
    <property type="project" value="UniProtKB-KW"/>
</dbReference>
<reference evidence="18 19" key="1">
    <citation type="submission" date="2023-04" db="EMBL/GenBank/DDBJ databases">
        <title>Colletotrichum tabacum stain YC1 causing leaf anthracnose on Nicotiana tabacum(L.) cv.</title>
        <authorList>
            <person name="Ji Z."/>
            <person name="Wang M."/>
            <person name="Zhang J."/>
            <person name="Wang N."/>
            <person name="Zhou Z."/>
        </authorList>
    </citation>
    <scope>NUCLEOTIDE SEQUENCE [LARGE SCALE GENOMIC DNA]</scope>
    <source>
        <strain evidence="18 19">YC1</strain>
    </source>
</reference>
<evidence type="ECO:0000256" key="3">
    <source>
        <dbReference type="ARBA" id="ARBA00004613"/>
    </source>
</evidence>
<gene>
    <name evidence="18" type="ORF">QIS74_10203</name>
</gene>
<dbReference type="Proteomes" id="UP001327957">
    <property type="component" value="Unassembled WGS sequence"/>
</dbReference>
<evidence type="ECO:0000313" key="18">
    <source>
        <dbReference type="EMBL" id="KAK6210939.1"/>
    </source>
</evidence>
<comment type="subcellular location">
    <subcellularLocation>
        <location evidence="2">Membrane</location>
        <topology evidence="2">Lipid-anchor</topology>
        <topology evidence="2">GPI-anchor</topology>
    </subcellularLocation>
    <subcellularLocation>
        <location evidence="1">Membrane</location>
        <topology evidence="1">Multi-pass membrane protein</topology>
    </subcellularLocation>
    <subcellularLocation>
        <location evidence="3">Secreted</location>
    </subcellularLocation>
</comment>
<proteinExistence type="inferred from homology"/>
<evidence type="ECO:0000256" key="13">
    <source>
        <dbReference type="ARBA" id="ARBA00038359"/>
    </source>
</evidence>
<keyword evidence="12" id="KW-0449">Lipoprotein</keyword>
<feature type="region of interest" description="Disordered" evidence="14">
    <location>
        <begin position="459"/>
        <end position="480"/>
    </location>
</feature>
<evidence type="ECO:0000256" key="14">
    <source>
        <dbReference type="SAM" id="MobiDB-lite"/>
    </source>
</evidence>
<evidence type="ECO:0000256" key="15">
    <source>
        <dbReference type="SAM" id="Phobius"/>
    </source>
</evidence>
<feature type="compositionally biased region" description="Low complexity" evidence="14">
    <location>
        <begin position="384"/>
        <end position="402"/>
    </location>
</feature>
<protein>
    <submittedName>
        <fullName evidence="18">Integral membrane protein</fullName>
    </submittedName>
</protein>
<evidence type="ECO:0000259" key="17">
    <source>
        <dbReference type="SMART" id="SM00747"/>
    </source>
</evidence>
<feature type="chain" id="PRO_5043317403" evidence="16">
    <location>
        <begin position="23"/>
        <end position="523"/>
    </location>
</feature>
<comment type="similarity">
    <text evidence="4">Belongs to the RBT5 family.</text>
</comment>
<feature type="transmembrane region" description="Helical" evidence="15">
    <location>
        <begin position="148"/>
        <end position="173"/>
    </location>
</feature>
<keyword evidence="7 15" id="KW-0812">Transmembrane</keyword>
<evidence type="ECO:0000256" key="4">
    <source>
        <dbReference type="ARBA" id="ARBA00010031"/>
    </source>
</evidence>
<keyword evidence="11" id="KW-1015">Disulfide bond</keyword>
<feature type="signal peptide" evidence="16">
    <location>
        <begin position="1"/>
        <end position="22"/>
    </location>
</feature>
<evidence type="ECO:0000256" key="7">
    <source>
        <dbReference type="ARBA" id="ARBA00022692"/>
    </source>
</evidence>
<dbReference type="SMART" id="SM00747">
    <property type="entry name" value="CFEM"/>
    <property type="match status" value="1"/>
</dbReference>
<evidence type="ECO:0000256" key="8">
    <source>
        <dbReference type="ARBA" id="ARBA00022729"/>
    </source>
</evidence>
<comment type="caution">
    <text evidence="18">The sequence shown here is derived from an EMBL/GenBank/DDBJ whole genome shotgun (WGS) entry which is preliminary data.</text>
</comment>
<dbReference type="AlphaFoldDB" id="A0AAV9SZY8"/>
<dbReference type="InterPro" id="IPR052337">
    <property type="entry name" value="SAT4-like"/>
</dbReference>
<evidence type="ECO:0000256" key="1">
    <source>
        <dbReference type="ARBA" id="ARBA00004141"/>
    </source>
</evidence>
<keyword evidence="9 15" id="KW-1133">Transmembrane helix</keyword>
<accession>A0AAV9SZY8</accession>
<dbReference type="PANTHER" id="PTHR33048:SF47">
    <property type="entry name" value="INTEGRAL MEMBRANE PROTEIN-RELATED"/>
    <property type="match status" value="1"/>
</dbReference>
<dbReference type="Pfam" id="PF05730">
    <property type="entry name" value="CFEM"/>
    <property type="match status" value="1"/>
</dbReference>
<sequence>MLPRLFHRLVPAAMVAVGRVTAFEPGPPPGLDVTAVLLAMPTCAAPTVAAELAAANCSLTDINLLADCLCTNIALQSRMSTSVQTSCKFGDQLKAVELEAALCAAHPKESRVNEIKIASIVGLALTLPIVLGRCVCRYQMTNNLWWDDWMTIIATTFFAGLASIELASAFMGFGLHFWQVDPGNEPALLQMFYVAQILYILVQVFAKVAIVMLYLRVFTTPWFKWACWAFVAFMFGHGAIFALLIVFQCIPVAAVWDRVLSGRCLNVNAVGWAGAVLSIIEDIVLMILPIPELMKLQITGRKRTGVGIMFSIASFATVTSMIRLKYLVQFSNTYDTTWDNVDIVVWSIIEEMCAIICGSLPPLRPWFSPFIPSIRVTWKSTKFSKNSSRSTSNTARNSTLRSASKGAPGQDSRSAHLDYDQDSKVFSYPLSSLSQFHQSPGKAGGYPRVASSRDIETASFPDGVAEKSSTGNSSGSETNLVIQGNNDVSVTFDVDVVRESRSELPGGNLGRTVSVISAGHQPR</sequence>
<keyword evidence="6" id="KW-0336">GPI-anchor</keyword>
<keyword evidence="8 16" id="KW-0732">Signal</keyword>
<evidence type="ECO:0000256" key="16">
    <source>
        <dbReference type="SAM" id="SignalP"/>
    </source>
</evidence>
<evidence type="ECO:0000256" key="12">
    <source>
        <dbReference type="ARBA" id="ARBA00023288"/>
    </source>
</evidence>
<keyword evidence="6" id="KW-0325">Glycoprotein</keyword>
<comment type="similarity">
    <text evidence="13">Belongs to the SAT4 family.</text>
</comment>
<evidence type="ECO:0000256" key="11">
    <source>
        <dbReference type="ARBA" id="ARBA00023157"/>
    </source>
</evidence>
<evidence type="ECO:0000256" key="2">
    <source>
        <dbReference type="ARBA" id="ARBA00004589"/>
    </source>
</evidence>
<evidence type="ECO:0000256" key="6">
    <source>
        <dbReference type="ARBA" id="ARBA00022622"/>
    </source>
</evidence>
<keyword evidence="19" id="KW-1185">Reference proteome</keyword>
<name>A0AAV9SZY8_9PEZI</name>
<feature type="transmembrane region" description="Helical" evidence="15">
    <location>
        <begin position="303"/>
        <end position="323"/>
    </location>
</feature>
<dbReference type="GO" id="GO:0005576">
    <property type="term" value="C:extracellular region"/>
    <property type="evidence" value="ECO:0007669"/>
    <property type="project" value="UniProtKB-SubCell"/>
</dbReference>
<feature type="compositionally biased region" description="Low complexity" evidence="14">
    <location>
        <begin position="466"/>
        <end position="479"/>
    </location>
</feature>
<dbReference type="InterPro" id="IPR049326">
    <property type="entry name" value="Rhodopsin_dom_fungi"/>
</dbReference>
<evidence type="ECO:0000256" key="9">
    <source>
        <dbReference type="ARBA" id="ARBA00022989"/>
    </source>
</evidence>
<evidence type="ECO:0000313" key="19">
    <source>
        <dbReference type="Proteomes" id="UP001327957"/>
    </source>
</evidence>
<dbReference type="EMBL" id="JASAOK010000046">
    <property type="protein sequence ID" value="KAK6210939.1"/>
    <property type="molecule type" value="Genomic_DNA"/>
</dbReference>
<dbReference type="Pfam" id="PF20684">
    <property type="entry name" value="Fung_rhodopsin"/>
    <property type="match status" value="1"/>
</dbReference>
<feature type="transmembrane region" description="Helical" evidence="15">
    <location>
        <begin position="193"/>
        <end position="215"/>
    </location>
</feature>
<organism evidence="18 19">
    <name type="scientific">Colletotrichum tabaci</name>
    <dbReference type="NCBI Taxonomy" id="1209068"/>
    <lineage>
        <taxon>Eukaryota</taxon>
        <taxon>Fungi</taxon>
        <taxon>Dikarya</taxon>
        <taxon>Ascomycota</taxon>
        <taxon>Pezizomycotina</taxon>
        <taxon>Sordariomycetes</taxon>
        <taxon>Hypocreomycetidae</taxon>
        <taxon>Glomerellales</taxon>
        <taxon>Glomerellaceae</taxon>
        <taxon>Colletotrichum</taxon>
        <taxon>Colletotrichum destructivum species complex</taxon>
    </lineage>
</organism>
<feature type="region of interest" description="Disordered" evidence="14">
    <location>
        <begin position="384"/>
        <end position="416"/>
    </location>
</feature>
<feature type="transmembrane region" description="Helical" evidence="15">
    <location>
        <begin position="269"/>
        <end position="291"/>
    </location>
</feature>
<feature type="transmembrane region" description="Helical" evidence="15">
    <location>
        <begin position="227"/>
        <end position="254"/>
    </location>
</feature>
<feature type="domain" description="CFEM" evidence="17">
    <location>
        <begin position="36"/>
        <end position="104"/>
    </location>
</feature>
<evidence type="ECO:0000256" key="5">
    <source>
        <dbReference type="ARBA" id="ARBA00022525"/>
    </source>
</evidence>
<evidence type="ECO:0000256" key="10">
    <source>
        <dbReference type="ARBA" id="ARBA00023136"/>
    </source>
</evidence>
<keyword evidence="5" id="KW-0964">Secreted</keyword>
<dbReference type="InterPro" id="IPR008427">
    <property type="entry name" value="Extracellular_membr_CFEM_dom"/>
</dbReference>
<feature type="transmembrane region" description="Helical" evidence="15">
    <location>
        <begin position="117"/>
        <end position="136"/>
    </location>
</feature>